<evidence type="ECO:0000313" key="3">
    <source>
        <dbReference type="Proteomes" id="UP000663854"/>
    </source>
</evidence>
<dbReference type="Proteomes" id="UP000663870">
    <property type="component" value="Unassembled WGS sequence"/>
</dbReference>
<gene>
    <name evidence="2" type="ORF">JXQ802_LOCUS36450</name>
    <name evidence="1" type="ORF">PYM288_LOCUS16033</name>
</gene>
<dbReference type="AlphaFoldDB" id="A0A814IWK1"/>
<proteinExistence type="predicted"/>
<name>A0A814IWK1_9BILA</name>
<evidence type="ECO:0000313" key="2">
    <source>
        <dbReference type="EMBL" id="CAF1431277.1"/>
    </source>
</evidence>
<evidence type="ECO:0000313" key="1">
    <source>
        <dbReference type="EMBL" id="CAF1029016.1"/>
    </source>
</evidence>
<sequence>MGLDSGEGVEVAGPAGTNLAGWTIVLYSGAKPNKAVTYDTINLNRVITNQGGGYGTLAFLHEPIQNGPQDGFALVNPSNKHILMERGRRLYADLH</sequence>
<protein>
    <submittedName>
        <fullName evidence="1">Uncharacterized protein</fullName>
    </submittedName>
</protein>
<comment type="caution">
    <text evidence="1">The sequence shown here is derived from an EMBL/GenBank/DDBJ whole genome shotgun (WGS) entry which is preliminary data.</text>
</comment>
<keyword evidence="4" id="KW-1185">Reference proteome</keyword>
<accession>A0A814IWK1</accession>
<dbReference type="EMBL" id="CAJNOL010001871">
    <property type="protein sequence ID" value="CAF1431277.1"/>
    <property type="molecule type" value="Genomic_DNA"/>
</dbReference>
<reference evidence="1" key="1">
    <citation type="submission" date="2021-02" db="EMBL/GenBank/DDBJ databases">
        <authorList>
            <person name="Nowell W R."/>
        </authorList>
    </citation>
    <scope>NUCLEOTIDE SEQUENCE</scope>
</reference>
<dbReference type="Proteomes" id="UP000663854">
    <property type="component" value="Unassembled WGS sequence"/>
</dbReference>
<organism evidence="1 3">
    <name type="scientific">Rotaria sordida</name>
    <dbReference type="NCBI Taxonomy" id="392033"/>
    <lineage>
        <taxon>Eukaryota</taxon>
        <taxon>Metazoa</taxon>
        <taxon>Spiralia</taxon>
        <taxon>Gnathifera</taxon>
        <taxon>Rotifera</taxon>
        <taxon>Eurotatoria</taxon>
        <taxon>Bdelloidea</taxon>
        <taxon>Philodinida</taxon>
        <taxon>Philodinidae</taxon>
        <taxon>Rotaria</taxon>
    </lineage>
</organism>
<dbReference type="EMBL" id="CAJNOH010000402">
    <property type="protein sequence ID" value="CAF1029016.1"/>
    <property type="molecule type" value="Genomic_DNA"/>
</dbReference>
<evidence type="ECO:0000313" key="4">
    <source>
        <dbReference type="Proteomes" id="UP000663870"/>
    </source>
</evidence>